<sequence length="68" mass="8050">MIVNHYIVVQRRRPFFTIIAKQLASLLPIELYNDRFLWRVSSKLVIMLKIDKLTSIHSRGEFSKICVC</sequence>
<gene>
    <name evidence="1" type="ORF">KK1_046757</name>
</gene>
<accession>A0A151QQF3</accession>
<protein>
    <submittedName>
        <fullName evidence="1">Uncharacterized protein</fullName>
    </submittedName>
</protein>
<dbReference type="Gramene" id="C.cajan_46628.t">
    <property type="protein sequence ID" value="C.cajan_46628.t"/>
    <property type="gene ID" value="C.cajan_46628"/>
</dbReference>
<evidence type="ECO:0000313" key="1">
    <source>
        <dbReference type="EMBL" id="KYP32541.1"/>
    </source>
</evidence>
<evidence type="ECO:0000313" key="2">
    <source>
        <dbReference type="Proteomes" id="UP000075243"/>
    </source>
</evidence>
<organism evidence="1 2">
    <name type="scientific">Cajanus cajan</name>
    <name type="common">Pigeon pea</name>
    <name type="synonym">Cajanus indicus</name>
    <dbReference type="NCBI Taxonomy" id="3821"/>
    <lineage>
        <taxon>Eukaryota</taxon>
        <taxon>Viridiplantae</taxon>
        <taxon>Streptophyta</taxon>
        <taxon>Embryophyta</taxon>
        <taxon>Tracheophyta</taxon>
        <taxon>Spermatophyta</taxon>
        <taxon>Magnoliopsida</taxon>
        <taxon>eudicotyledons</taxon>
        <taxon>Gunneridae</taxon>
        <taxon>Pentapetalae</taxon>
        <taxon>rosids</taxon>
        <taxon>fabids</taxon>
        <taxon>Fabales</taxon>
        <taxon>Fabaceae</taxon>
        <taxon>Papilionoideae</taxon>
        <taxon>50 kb inversion clade</taxon>
        <taxon>NPAAA clade</taxon>
        <taxon>indigoferoid/millettioid clade</taxon>
        <taxon>Phaseoleae</taxon>
        <taxon>Cajanus</taxon>
    </lineage>
</organism>
<keyword evidence="2" id="KW-1185">Reference proteome</keyword>
<name>A0A151QQF3_CAJCA</name>
<proteinExistence type="predicted"/>
<dbReference type="Proteomes" id="UP000075243">
    <property type="component" value="Unassembled WGS sequence"/>
</dbReference>
<dbReference type="AlphaFoldDB" id="A0A151QQF3"/>
<dbReference type="EMBL" id="KQ485230">
    <property type="protein sequence ID" value="KYP32541.1"/>
    <property type="molecule type" value="Genomic_DNA"/>
</dbReference>
<reference evidence="1" key="1">
    <citation type="journal article" date="2012" name="Nat. Biotechnol.">
        <title>Draft genome sequence of pigeonpea (Cajanus cajan), an orphan legume crop of resource-poor farmers.</title>
        <authorList>
            <person name="Varshney R.K."/>
            <person name="Chen W."/>
            <person name="Li Y."/>
            <person name="Bharti A.K."/>
            <person name="Saxena R.K."/>
            <person name="Schlueter J.A."/>
            <person name="Donoghue M.T."/>
            <person name="Azam S."/>
            <person name="Fan G."/>
            <person name="Whaley A.M."/>
            <person name="Farmer A.D."/>
            <person name="Sheridan J."/>
            <person name="Iwata A."/>
            <person name="Tuteja R."/>
            <person name="Penmetsa R.V."/>
            <person name="Wu W."/>
            <person name="Upadhyaya H.D."/>
            <person name="Yang S.P."/>
            <person name="Shah T."/>
            <person name="Saxena K.B."/>
            <person name="Michael T."/>
            <person name="McCombie W.R."/>
            <person name="Yang B."/>
            <person name="Zhang G."/>
            <person name="Yang H."/>
            <person name="Wang J."/>
            <person name="Spillane C."/>
            <person name="Cook D.R."/>
            <person name="May G.D."/>
            <person name="Xu X."/>
            <person name="Jackson S.A."/>
        </authorList>
    </citation>
    <scope>NUCLEOTIDE SEQUENCE [LARGE SCALE GENOMIC DNA]</scope>
</reference>